<dbReference type="GO" id="GO:0005886">
    <property type="term" value="C:plasma membrane"/>
    <property type="evidence" value="ECO:0007669"/>
    <property type="project" value="UniProtKB-SubCell"/>
</dbReference>
<dbReference type="PANTHER" id="PTHR30529:SF1">
    <property type="entry name" value="CYTOCHROME B561 HOMOLOG 2"/>
    <property type="match status" value="1"/>
</dbReference>
<evidence type="ECO:0000256" key="10">
    <source>
        <dbReference type="ARBA" id="ARBA00023004"/>
    </source>
</evidence>
<dbReference type="GO" id="GO:0046872">
    <property type="term" value="F:metal ion binding"/>
    <property type="evidence" value="ECO:0007669"/>
    <property type="project" value="UniProtKB-KW"/>
</dbReference>
<dbReference type="InterPro" id="IPR011577">
    <property type="entry name" value="Cyt_b561_bac/Ni-Hgenase"/>
</dbReference>
<gene>
    <name evidence="15" type="ORF">GP644_04685</name>
</gene>
<keyword evidence="11 13" id="KW-0472">Membrane</keyword>
<dbReference type="Gene3D" id="1.20.950.20">
    <property type="entry name" value="Transmembrane di-heme cytochromes, Chain C"/>
    <property type="match status" value="1"/>
</dbReference>
<evidence type="ECO:0000256" key="7">
    <source>
        <dbReference type="ARBA" id="ARBA00022723"/>
    </source>
</evidence>
<comment type="caution">
    <text evidence="15">The sequence shown here is derived from an EMBL/GenBank/DDBJ whole genome shotgun (WGS) entry which is preliminary data.</text>
</comment>
<keyword evidence="5" id="KW-0349">Heme</keyword>
<dbReference type="InterPro" id="IPR036761">
    <property type="entry name" value="TTHA0802/YceI-like_sf"/>
</dbReference>
<evidence type="ECO:0000256" key="2">
    <source>
        <dbReference type="ARBA" id="ARBA00004651"/>
    </source>
</evidence>
<organism evidence="15 16">
    <name type="scientific">Parasedimentitalea maritima</name>
    <dbReference type="NCBI Taxonomy" id="2578117"/>
    <lineage>
        <taxon>Bacteria</taxon>
        <taxon>Pseudomonadati</taxon>
        <taxon>Pseudomonadota</taxon>
        <taxon>Alphaproteobacteria</taxon>
        <taxon>Rhodobacterales</taxon>
        <taxon>Paracoccaceae</taxon>
        <taxon>Parasedimentitalea</taxon>
    </lineage>
</organism>
<evidence type="ECO:0000256" key="5">
    <source>
        <dbReference type="ARBA" id="ARBA00022617"/>
    </source>
</evidence>
<keyword evidence="7" id="KW-0479">Metal-binding</keyword>
<dbReference type="EMBL" id="WSFO01000002">
    <property type="protein sequence ID" value="KAE9631618.1"/>
    <property type="molecule type" value="Genomic_DNA"/>
</dbReference>
<evidence type="ECO:0000256" key="3">
    <source>
        <dbReference type="ARBA" id="ARBA00022448"/>
    </source>
</evidence>
<dbReference type="Proteomes" id="UP000441586">
    <property type="component" value="Unassembled WGS sequence"/>
</dbReference>
<dbReference type="SMART" id="SM00867">
    <property type="entry name" value="YceI"/>
    <property type="match status" value="1"/>
</dbReference>
<proteinExistence type="inferred from homology"/>
<feature type="transmembrane region" description="Helical" evidence="13">
    <location>
        <begin position="208"/>
        <end position="231"/>
    </location>
</feature>
<dbReference type="InterPro" id="IPR007372">
    <property type="entry name" value="Lipid/polyisoprenoid-bd_YceI"/>
</dbReference>
<dbReference type="AlphaFoldDB" id="A0A6A4RLI4"/>
<keyword evidence="3" id="KW-0813">Transport</keyword>
<name>A0A6A4RLI4_9RHOB</name>
<dbReference type="SUPFAM" id="SSF81342">
    <property type="entry name" value="Transmembrane di-heme cytochromes"/>
    <property type="match status" value="1"/>
</dbReference>
<evidence type="ECO:0000259" key="14">
    <source>
        <dbReference type="SMART" id="SM00867"/>
    </source>
</evidence>
<keyword evidence="10" id="KW-0408">Iron</keyword>
<comment type="subcellular location">
    <subcellularLocation>
        <location evidence="2">Cell membrane</location>
        <topology evidence="2">Multi-pass membrane protein</topology>
    </subcellularLocation>
</comment>
<dbReference type="GO" id="GO:0020037">
    <property type="term" value="F:heme binding"/>
    <property type="evidence" value="ECO:0007669"/>
    <property type="project" value="TreeGrafter"/>
</dbReference>
<evidence type="ECO:0000256" key="13">
    <source>
        <dbReference type="SAM" id="Phobius"/>
    </source>
</evidence>
<keyword evidence="9 13" id="KW-1133">Transmembrane helix</keyword>
<feature type="transmembrane region" description="Helical" evidence="13">
    <location>
        <begin position="105"/>
        <end position="133"/>
    </location>
</feature>
<evidence type="ECO:0000256" key="12">
    <source>
        <dbReference type="ARBA" id="ARBA00037975"/>
    </source>
</evidence>
<accession>A0A6A4RLI4</accession>
<evidence type="ECO:0000256" key="8">
    <source>
        <dbReference type="ARBA" id="ARBA00022982"/>
    </source>
</evidence>
<evidence type="ECO:0000313" key="16">
    <source>
        <dbReference type="Proteomes" id="UP000441586"/>
    </source>
</evidence>
<dbReference type="Pfam" id="PF04264">
    <property type="entry name" value="YceI"/>
    <property type="match status" value="1"/>
</dbReference>
<feature type="transmembrane region" description="Helical" evidence="13">
    <location>
        <begin position="63"/>
        <end position="84"/>
    </location>
</feature>
<keyword evidence="6 13" id="KW-0812">Transmembrane</keyword>
<dbReference type="GO" id="GO:0009055">
    <property type="term" value="F:electron transfer activity"/>
    <property type="evidence" value="ECO:0007669"/>
    <property type="project" value="InterPro"/>
</dbReference>
<evidence type="ECO:0000256" key="11">
    <source>
        <dbReference type="ARBA" id="ARBA00023136"/>
    </source>
</evidence>
<protein>
    <submittedName>
        <fullName evidence="15">Cytochrome</fullName>
    </submittedName>
</protein>
<feature type="domain" description="Lipid/polyisoprenoid-binding YceI-like" evidence="14">
    <location>
        <begin position="251"/>
        <end position="406"/>
    </location>
</feature>
<evidence type="ECO:0000256" key="1">
    <source>
        <dbReference type="ARBA" id="ARBA00001970"/>
    </source>
</evidence>
<dbReference type="SUPFAM" id="SSF101874">
    <property type="entry name" value="YceI-like"/>
    <property type="match status" value="1"/>
</dbReference>
<keyword evidence="8" id="KW-0249">Electron transport</keyword>
<comment type="similarity">
    <text evidence="12">Belongs to the cytochrome b561 family.</text>
</comment>
<sequence length="409" mass="43738">MSSNNSFASYGSIAKSFHWLTALLIFSAFPLGYFANELAHEITGPDFDGSKDVIEQATLLFSIHKTVGVAMFFVGVLRIVWAVTQEKPGLLHPENKPEALAAETVHWVLYASLVLAPLSGWIHHAATVGYAPIWWPLGQNLPFIPKSDGLAEIFAGLHWIFVWTLLATVALHIAGALKHQIIDRDATLQRMLPGRRNLPQPPAQSHSLMPAVVALAVFAAVLTGGATTGVFQTHTAGNGDSDTQLAEVLSGWTVTEGVLGIEVTQMGGQVAGSFADWTAAITFDDPAAPGPAGDVEVIIAIPSLSLGTVTAQAMGADYFDSATYPTAVFKADIEKLEQGYQAVGTLTIRDKILPITLPFTLDLQDDAAKMKAELTLNRLDFDIGRSLPDESSLGFAVIVSIELDALRAK</sequence>
<dbReference type="Gene3D" id="2.40.128.110">
    <property type="entry name" value="Lipid/polyisoprenoid-binding, YceI-like"/>
    <property type="match status" value="1"/>
</dbReference>
<comment type="cofactor">
    <cofactor evidence="1">
        <name>heme b</name>
        <dbReference type="ChEBI" id="CHEBI:60344"/>
    </cofactor>
</comment>
<evidence type="ECO:0000313" key="15">
    <source>
        <dbReference type="EMBL" id="KAE9631618.1"/>
    </source>
</evidence>
<evidence type="ECO:0000256" key="4">
    <source>
        <dbReference type="ARBA" id="ARBA00022475"/>
    </source>
</evidence>
<dbReference type="RefSeq" id="WP_158977470.1">
    <property type="nucleotide sequence ID" value="NZ_WSFO01000002.1"/>
</dbReference>
<evidence type="ECO:0000256" key="6">
    <source>
        <dbReference type="ARBA" id="ARBA00022692"/>
    </source>
</evidence>
<reference evidence="15 16" key="1">
    <citation type="submission" date="2019-12" db="EMBL/GenBank/DDBJ databases">
        <authorList>
            <person name="Zhang Y.-J."/>
        </authorList>
    </citation>
    <scope>NUCLEOTIDE SEQUENCE [LARGE SCALE GENOMIC DNA]</scope>
    <source>
        <strain evidence="15 16">H18S-6</strain>
    </source>
</reference>
<dbReference type="InterPro" id="IPR052168">
    <property type="entry name" value="Cytochrome_b561_oxidase"/>
</dbReference>
<keyword evidence="4" id="KW-1003">Cell membrane</keyword>
<evidence type="ECO:0000256" key="9">
    <source>
        <dbReference type="ARBA" id="ARBA00022989"/>
    </source>
</evidence>
<dbReference type="GO" id="GO:0022904">
    <property type="term" value="P:respiratory electron transport chain"/>
    <property type="evidence" value="ECO:0007669"/>
    <property type="project" value="InterPro"/>
</dbReference>
<feature type="transmembrane region" description="Helical" evidence="13">
    <location>
        <begin position="153"/>
        <end position="174"/>
    </location>
</feature>
<dbReference type="Pfam" id="PF01292">
    <property type="entry name" value="Ni_hydr_CYTB"/>
    <property type="match status" value="1"/>
</dbReference>
<dbReference type="InterPro" id="IPR016174">
    <property type="entry name" value="Di-haem_cyt_TM"/>
</dbReference>
<dbReference type="PANTHER" id="PTHR30529">
    <property type="entry name" value="CYTOCHROME B561"/>
    <property type="match status" value="1"/>
</dbReference>